<keyword evidence="1" id="KW-1133">Transmembrane helix</keyword>
<sequence>MYEPRYTTNTTSRVPAYINFDTSPFPLYFFGTHRVKGGALIYASIELPRRFCLHIKCLLTSESTILAFFGATFGSYAVVCCAVLVEHYFGTGLDKYSEILTRN</sequence>
<reference evidence="2 3" key="1">
    <citation type="submission" date="2022-12" db="EMBL/GenBank/DDBJ databases">
        <title>Chromosome-scale assembly of the Ensete ventricosum genome.</title>
        <authorList>
            <person name="Dussert Y."/>
            <person name="Stocks J."/>
            <person name="Wendawek A."/>
            <person name="Woldeyes F."/>
            <person name="Nichols R.A."/>
            <person name="Borrell J.S."/>
        </authorList>
    </citation>
    <scope>NUCLEOTIDE SEQUENCE [LARGE SCALE GENOMIC DNA]</scope>
    <source>
        <strain evidence="3">cv. Maze</strain>
        <tissue evidence="2">Seeds</tissue>
    </source>
</reference>
<comment type="caution">
    <text evidence="2">The sequence shown here is derived from an EMBL/GenBank/DDBJ whole genome shotgun (WGS) entry which is preliminary data.</text>
</comment>
<proteinExistence type="predicted"/>
<gene>
    <name evidence="2" type="ORF">OPV22_033869</name>
</gene>
<feature type="transmembrane region" description="Helical" evidence="1">
    <location>
        <begin position="65"/>
        <end position="85"/>
    </location>
</feature>
<accession>A0AAV8PVF7</accession>
<keyword evidence="1" id="KW-0472">Membrane</keyword>
<name>A0AAV8PVF7_ENSVE</name>
<keyword evidence="3" id="KW-1185">Reference proteome</keyword>
<evidence type="ECO:0000313" key="2">
    <source>
        <dbReference type="EMBL" id="KAJ8460943.1"/>
    </source>
</evidence>
<protein>
    <submittedName>
        <fullName evidence="2">Uncharacterized protein</fullName>
    </submittedName>
</protein>
<dbReference type="Proteomes" id="UP001222027">
    <property type="component" value="Unassembled WGS sequence"/>
</dbReference>
<evidence type="ECO:0000313" key="3">
    <source>
        <dbReference type="Proteomes" id="UP001222027"/>
    </source>
</evidence>
<dbReference type="AlphaFoldDB" id="A0AAV8PVF7"/>
<evidence type="ECO:0000256" key="1">
    <source>
        <dbReference type="SAM" id="Phobius"/>
    </source>
</evidence>
<dbReference type="EMBL" id="JAQQAF010000009">
    <property type="protein sequence ID" value="KAJ8460943.1"/>
    <property type="molecule type" value="Genomic_DNA"/>
</dbReference>
<organism evidence="2 3">
    <name type="scientific">Ensete ventricosum</name>
    <name type="common">Abyssinian banana</name>
    <name type="synonym">Musa ensete</name>
    <dbReference type="NCBI Taxonomy" id="4639"/>
    <lineage>
        <taxon>Eukaryota</taxon>
        <taxon>Viridiplantae</taxon>
        <taxon>Streptophyta</taxon>
        <taxon>Embryophyta</taxon>
        <taxon>Tracheophyta</taxon>
        <taxon>Spermatophyta</taxon>
        <taxon>Magnoliopsida</taxon>
        <taxon>Liliopsida</taxon>
        <taxon>Zingiberales</taxon>
        <taxon>Musaceae</taxon>
        <taxon>Ensete</taxon>
    </lineage>
</organism>
<keyword evidence="1" id="KW-0812">Transmembrane</keyword>